<accession>A0A285NFP5</accession>
<dbReference type="InterPro" id="IPR058530">
    <property type="entry name" value="Baseplate_J-like_C"/>
</dbReference>
<dbReference type="PANTHER" id="PTHR37829:SF3">
    <property type="entry name" value="PROTEIN JAYE-RELATED"/>
    <property type="match status" value="1"/>
</dbReference>
<reference evidence="6" key="1">
    <citation type="submission" date="2017-09" db="EMBL/GenBank/DDBJ databases">
        <authorList>
            <person name="Varghese N."/>
            <person name="Submissions S."/>
        </authorList>
    </citation>
    <scope>NUCLEOTIDE SEQUENCE [LARGE SCALE GENOMIC DNA]</scope>
    <source>
        <strain evidence="6">DSM 15103</strain>
    </source>
</reference>
<dbReference type="InterPro" id="IPR052399">
    <property type="entry name" value="Phage_Baseplate_Assmbl_Protein"/>
</dbReference>
<dbReference type="Proteomes" id="UP000219036">
    <property type="component" value="Unassembled WGS sequence"/>
</dbReference>
<keyword evidence="6" id="KW-1185">Reference proteome</keyword>
<comment type="similarity">
    <text evidence="1">Belongs to the Mu gp47/PBSX XkdT family.</text>
</comment>
<evidence type="ECO:0000313" key="6">
    <source>
        <dbReference type="Proteomes" id="UP000219036"/>
    </source>
</evidence>
<evidence type="ECO:0000256" key="1">
    <source>
        <dbReference type="ARBA" id="ARBA00038087"/>
    </source>
</evidence>
<evidence type="ECO:0000259" key="4">
    <source>
        <dbReference type="Pfam" id="PF26079"/>
    </source>
</evidence>
<evidence type="ECO:0000259" key="3">
    <source>
        <dbReference type="Pfam" id="PF26078"/>
    </source>
</evidence>
<sequence>MDYKQTLDSLLDYPTFEQLLQESIALSRQKNPKITNYNVGGAYRTLLEVNSEAIKQLYDLVKEHIIPNMFVVTAKGKWLDVHAATFGITRKSAKKTKGYVLFKRTDTSGNILIPKGTIVKTTPNIFGEELKFITIEEKVLIDGQAEISVQIEAEEPGAKYNVGEGMINTLTTYISGIDEIYNPANWLSEEGTDEETDESLRNRILLVWATKSIFTDDYYRFHTLSVDGVVDCYIDNQHPRGQGTADIYIVSSSGMPTTDLISQVQTVINDVKTPAADILVKAPTEKPIDLDITITSYSDYPDKTLIQAEAERRINALFIYNPDYKEVIFDYENRRFTIGKNIALSTIYYVLMEVEGVEKVNINSPTADIAVNPDELPTLQSLTLQVV</sequence>
<dbReference type="AlphaFoldDB" id="A0A285NFP5"/>
<feature type="domain" description="Baseplate J-like C-terminal" evidence="4">
    <location>
        <begin position="288"/>
        <end position="384"/>
    </location>
</feature>
<dbReference type="Pfam" id="PF04865">
    <property type="entry name" value="Baseplate_J"/>
    <property type="match status" value="1"/>
</dbReference>
<evidence type="ECO:0000259" key="2">
    <source>
        <dbReference type="Pfam" id="PF04865"/>
    </source>
</evidence>
<dbReference type="EMBL" id="OBEI01000004">
    <property type="protein sequence ID" value="SNZ08290.1"/>
    <property type="molecule type" value="Genomic_DNA"/>
</dbReference>
<name>A0A285NFP5_9AQUI</name>
<dbReference type="OrthoDB" id="66218at2"/>
<evidence type="ECO:0000313" key="5">
    <source>
        <dbReference type="EMBL" id="SNZ08290.1"/>
    </source>
</evidence>
<organism evidence="5 6">
    <name type="scientific">Persephonella hydrogeniphila</name>
    <dbReference type="NCBI Taxonomy" id="198703"/>
    <lineage>
        <taxon>Bacteria</taxon>
        <taxon>Pseudomonadati</taxon>
        <taxon>Aquificota</taxon>
        <taxon>Aquificia</taxon>
        <taxon>Aquificales</taxon>
        <taxon>Hydrogenothermaceae</taxon>
        <taxon>Persephonella</taxon>
    </lineage>
</organism>
<dbReference type="PANTHER" id="PTHR37829">
    <property type="entry name" value="PHAGE-LIKE ELEMENT PBSX PROTEIN XKDT"/>
    <property type="match status" value="1"/>
</dbReference>
<dbReference type="Pfam" id="PF26078">
    <property type="entry name" value="Baseplate_J_M"/>
    <property type="match status" value="1"/>
</dbReference>
<feature type="domain" description="Baseplate protein J-like barrel" evidence="2">
    <location>
        <begin position="101"/>
        <end position="187"/>
    </location>
</feature>
<dbReference type="InterPro" id="IPR058531">
    <property type="entry name" value="Baseplate_J_M"/>
</dbReference>
<dbReference type="Pfam" id="PF26079">
    <property type="entry name" value="Baseplate_J_C"/>
    <property type="match status" value="1"/>
</dbReference>
<proteinExistence type="inferred from homology"/>
<protein>
    <submittedName>
        <fullName evidence="5">Baseplate J-like protein</fullName>
    </submittedName>
</protein>
<dbReference type="InterPro" id="IPR006949">
    <property type="entry name" value="Barrel_Baseplate_J-like"/>
</dbReference>
<gene>
    <name evidence="5" type="ORF">SAMN06265182_1254</name>
</gene>
<dbReference type="RefSeq" id="WP_097000426.1">
    <property type="nucleotide sequence ID" value="NZ_OBEI01000004.1"/>
</dbReference>
<feature type="domain" description="Baseplate J-like central" evidence="3">
    <location>
        <begin position="218"/>
        <end position="277"/>
    </location>
</feature>